<keyword evidence="2" id="KW-0413">Isomerase</keyword>
<accession>A0A1G6BJ77</accession>
<comment type="similarity">
    <text evidence="1">Belongs to the pseudouridine synthase RluA family.</text>
</comment>
<name>A0A1G6BJ77_9BACT</name>
<dbReference type="Gene3D" id="3.10.290.10">
    <property type="entry name" value="RNA-binding S4 domain"/>
    <property type="match status" value="1"/>
</dbReference>
<evidence type="ECO:0000259" key="4">
    <source>
        <dbReference type="Pfam" id="PF00849"/>
    </source>
</evidence>
<dbReference type="STRING" id="617002.SAMN05660653_00983"/>
<evidence type="ECO:0000256" key="3">
    <source>
        <dbReference type="PROSITE-ProRule" id="PRU00182"/>
    </source>
</evidence>
<dbReference type="GO" id="GO:0140098">
    <property type="term" value="F:catalytic activity, acting on RNA"/>
    <property type="evidence" value="ECO:0007669"/>
    <property type="project" value="UniProtKB-ARBA"/>
</dbReference>
<dbReference type="InterPro" id="IPR036986">
    <property type="entry name" value="S4_RNA-bd_sf"/>
</dbReference>
<dbReference type="SUPFAM" id="SSF55174">
    <property type="entry name" value="Alpha-L RNA-binding motif"/>
    <property type="match status" value="1"/>
</dbReference>
<keyword evidence="6" id="KW-1185">Reference proteome</keyword>
<dbReference type="Gene3D" id="3.30.2350.10">
    <property type="entry name" value="Pseudouridine synthase"/>
    <property type="match status" value="1"/>
</dbReference>
<dbReference type="GO" id="GO:0000455">
    <property type="term" value="P:enzyme-directed rRNA pseudouridine synthesis"/>
    <property type="evidence" value="ECO:0007669"/>
    <property type="project" value="TreeGrafter"/>
</dbReference>
<dbReference type="PANTHER" id="PTHR21600:SF87">
    <property type="entry name" value="RNA PSEUDOURIDYLATE SYNTHASE DOMAIN-CONTAINING PROTEIN 1"/>
    <property type="match status" value="1"/>
</dbReference>
<dbReference type="InterPro" id="IPR006224">
    <property type="entry name" value="PsdUridine_synth_RluA-like_CS"/>
</dbReference>
<dbReference type="InterPro" id="IPR020103">
    <property type="entry name" value="PsdUridine_synth_cat_dom_sf"/>
</dbReference>
<dbReference type="PROSITE" id="PS50889">
    <property type="entry name" value="S4"/>
    <property type="match status" value="1"/>
</dbReference>
<dbReference type="Proteomes" id="UP000198771">
    <property type="component" value="Unassembled WGS sequence"/>
</dbReference>
<dbReference type="PANTHER" id="PTHR21600">
    <property type="entry name" value="MITOCHONDRIAL RNA PSEUDOURIDINE SYNTHASE"/>
    <property type="match status" value="1"/>
</dbReference>
<dbReference type="SUPFAM" id="SSF55120">
    <property type="entry name" value="Pseudouridine synthase"/>
    <property type="match status" value="1"/>
</dbReference>
<gene>
    <name evidence="5" type="ORF">SAMN05660653_00983</name>
</gene>
<protein>
    <submittedName>
        <fullName evidence="5">23S rRNA pseudouridine1911/1915/1917 synthase</fullName>
    </submittedName>
</protein>
<dbReference type="PROSITE" id="PS01129">
    <property type="entry name" value="PSI_RLU"/>
    <property type="match status" value="1"/>
</dbReference>
<dbReference type="GO" id="GO:0009982">
    <property type="term" value="F:pseudouridine synthase activity"/>
    <property type="evidence" value="ECO:0007669"/>
    <property type="project" value="InterPro"/>
</dbReference>
<dbReference type="GO" id="GO:0003723">
    <property type="term" value="F:RNA binding"/>
    <property type="evidence" value="ECO:0007669"/>
    <property type="project" value="UniProtKB-KW"/>
</dbReference>
<evidence type="ECO:0000256" key="1">
    <source>
        <dbReference type="ARBA" id="ARBA00010876"/>
    </source>
</evidence>
<evidence type="ECO:0000256" key="2">
    <source>
        <dbReference type="ARBA" id="ARBA00023235"/>
    </source>
</evidence>
<evidence type="ECO:0000313" key="5">
    <source>
        <dbReference type="EMBL" id="SDB20643.1"/>
    </source>
</evidence>
<proteinExistence type="inferred from homology"/>
<organism evidence="5 6">
    <name type="scientific">Desulfonatronum thiosulfatophilum</name>
    <dbReference type="NCBI Taxonomy" id="617002"/>
    <lineage>
        <taxon>Bacteria</taxon>
        <taxon>Pseudomonadati</taxon>
        <taxon>Thermodesulfobacteriota</taxon>
        <taxon>Desulfovibrionia</taxon>
        <taxon>Desulfovibrionales</taxon>
        <taxon>Desulfonatronaceae</taxon>
        <taxon>Desulfonatronum</taxon>
    </lineage>
</organism>
<dbReference type="EMBL" id="FMXO01000005">
    <property type="protein sequence ID" value="SDB20643.1"/>
    <property type="molecule type" value="Genomic_DNA"/>
</dbReference>
<feature type="domain" description="Pseudouridine synthase RsuA/RluA-like" evidence="4">
    <location>
        <begin position="99"/>
        <end position="241"/>
    </location>
</feature>
<dbReference type="Pfam" id="PF00849">
    <property type="entry name" value="PseudoU_synth_2"/>
    <property type="match status" value="1"/>
</dbReference>
<dbReference type="InterPro" id="IPR006145">
    <property type="entry name" value="PsdUridine_synth_RsuA/RluA"/>
</dbReference>
<reference evidence="5 6" key="1">
    <citation type="submission" date="2016-10" db="EMBL/GenBank/DDBJ databases">
        <authorList>
            <person name="de Groot N.N."/>
        </authorList>
    </citation>
    <scope>NUCLEOTIDE SEQUENCE [LARGE SCALE GENOMIC DNA]</scope>
    <source>
        <strain evidence="5 6">ASO4-2</strain>
    </source>
</reference>
<dbReference type="CDD" id="cd02869">
    <property type="entry name" value="PseudoU_synth_RluA_like"/>
    <property type="match status" value="1"/>
</dbReference>
<sequence length="301" mass="33364">MRGGGEWTVPHDCQGLRLDQALMRCTSGLGRRGARRVFEQCLVLVEGRRRVAGFRVQAGQRISLRPLESGRGDVESRNPDDHLPVVLAARDESFAALVKPSGMHSEVVAGSTGPSIEAVLPELFPGIPAILLNRLDQSVSGLLLVALGDPAAQKYAAWQEQGLVRKQYLAAVRGNLSEEMLIQTTLDTAKRRRVRPIPGIEPDPLRWTRALPLSSSDERDESLVLVEILKGRRHQIRAHLAWAGHPVVLDPLYGPGPDLGWIYLHHCRIDLPDFSASVLPCWKEWQVNPLWKHSLPEDQSG</sequence>
<evidence type="ECO:0000313" key="6">
    <source>
        <dbReference type="Proteomes" id="UP000198771"/>
    </source>
</evidence>
<keyword evidence="3" id="KW-0694">RNA-binding</keyword>
<dbReference type="AlphaFoldDB" id="A0A1G6BJ77"/>
<dbReference type="InterPro" id="IPR050188">
    <property type="entry name" value="RluA_PseudoU_synthase"/>
</dbReference>